<evidence type="ECO:0000313" key="2">
    <source>
        <dbReference type="Proteomes" id="UP000005017"/>
    </source>
</evidence>
<dbReference type="EMBL" id="ADFR01000007">
    <property type="protein sequence ID" value="EFC05803.1"/>
    <property type="molecule type" value="Genomic_DNA"/>
</dbReference>
<proteinExistence type="predicted"/>
<name>D2MNR7_9FIRM</name>
<dbReference type="Proteomes" id="UP000005017">
    <property type="component" value="Unassembled WGS sequence"/>
</dbReference>
<dbReference type="STRING" id="679192.HMPREF9013_0728"/>
<gene>
    <name evidence="1" type="ORF">HMPREF9013_0728</name>
</gene>
<comment type="caution">
    <text evidence="1">The sequence shown here is derived from an EMBL/GenBank/DDBJ whole genome shotgun (WGS) entry which is preliminary data.</text>
</comment>
<dbReference type="RefSeq" id="WP_006627135.1">
    <property type="nucleotide sequence ID" value="NZ_ADFR01000007.1"/>
</dbReference>
<dbReference type="AlphaFoldDB" id="D2MNR7"/>
<organism evidence="1 2">
    <name type="scientific">Bulleidia extructa W1219</name>
    <dbReference type="NCBI Taxonomy" id="679192"/>
    <lineage>
        <taxon>Bacteria</taxon>
        <taxon>Bacillati</taxon>
        <taxon>Bacillota</taxon>
        <taxon>Erysipelotrichia</taxon>
        <taxon>Erysipelotrichales</taxon>
        <taxon>Erysipelotrichaceae</taxon>
        <taxon>Bulleidia</taxon>
    </lineage>
</organism>
<reference evidence="2" key="1">
    <citation type="submission" date="2009-12" db="EMBL/GenBank/DDBJ databases">
        <title>Sequence of Clostridiales genomosp. BVAB3 str. UPII9-5.</title>
        <authorList>
            <person name="Madupu R."/>
            <person name="Durkin A.S."/>
            <person name="Torralba M."/>
            <person name="Methe B."/>
            <person name="Sutton G.G."/>
            <person name="Strausberg R.L."/>
            <person name="Nelson K.E."/>
        </authorList>
    </citation>
    <scope>NUCLEOTIDE SEQUENCE [LARGE SCALE GENOMIC DNA]</scope>
    <source>
        <strain evidence="2">W1219</strain>
    </source>
</reference>
<protein>
    <submittedName>
        <fullName evidence="1">Uncharacterized protein</fullName>
    </submittedName>
</protein>
<dbReference type="OrthoDB" id="8779193at2"/>
<accession>D2MNR7</accession>
<sequence>MSHYTQENFQEWIFFIDFKMTYFVGEFAKTEHLNLDDSVESLDELKNWMLANFSDINQFKAK</sequence>
<keyword evidence="2" id="KW-1185">Reference proteome</keyword>
<evidence type="ECO:0000313" key="1">
    <source>
        <dbReference type="EMBL" id="EFC05803.1"/>
    </source>
</evidence>